<accession>A0ABX0UTP4</accession>
<dbReference type="PANTHER" id="PTHR34039">
    <property type="entry name" value="UPF0102 PROTEIN YRAN"/>
    <property type="match status" value="1"/>
</dbReference>
<dbReference type="SUPFAM" id="SSF52980">
    <property type="entry name" value="Restriction endonuclease-like"/>
    <property type="match status" value="1"/>
</dbReference>
<protein>
    <recommendedName>
        <fullName evidence="2">UPF0102 protein FHS82_000142</fullName>
    </recommendedName>
</protein>
<evidence type="ECO:0000256" key="1">
    <source>
        <dbReference type="ARBA" id="ARBA00006738"/>
    </source>
</evidence>
<sequence>MNKPPPGLRRAATHDAGQRAESLAALLLMLKGYRILARRYRAAGGEIDIIARRGGTVAFVEVKARAALDDARVAITGGKERRIAGAARHWLTRNGWAMPLTLRCDAVFIGRRSLPRHVADVMTLCLD</sequence>
<proteinExistence type="inferred from homology"/>
<comment type="caution">
    <text evidence="3">The sequence shown here is derived from an EMBL/GenBank/DDBJ whole genome shotgun (WGS) entry which is preliminary data.</text>
</comment>
<dbReference type="InterPro" id="IPR011856">
    <property type="entry name" value="tRNA_endonuc-like_dom_sf"/>
</dbReference>
<gene>
    <name evidence="3" type="ORF">FHS82_000142</name>
</gene>
<keyword evidence="3" id="KW-0378">Hydrolase</keyword>
<dbReference type="Pfam" id="PF02021">
    <property type="entry name" value="UPF0102"/>
    <property type="match status" value="1"/>
</dbReference>
<dbReference type="InterPro" id="IPR003509">
    <property type="entry name" value="UPF0102_YraN-like"/>
</dbReference>
<dbReference type="Gene3D" id="3.40.1350.10">
    <property type="match status" value="1"/>
</dbReference>
<evidence type="ECO:0000313" key="4">
    <source>
        <dbReference type="Proteomes" id="UP001429580"/>
    </source>
</evidence>
<dbReference type="InterPro" id="IPR011335">
    <property type="entry name" value="Restrct_endonuc-II-like"/>
</dbReference>
<dbReference type="HAMAP" id="MF_00048">
    <property type="entry name" value="UPF0102"/>
    <property type="match status" value="1"/>
</dbReference>
<reference evidence="3 4" key="1">
    <citation type="submission" date="2020-03" db="EMBL/GenBank/DDBJ databases">
        <title>Genomic Encyclopedia of Type Strains, Phase IV (KMG-IV): sequencing the most valuable type-strain genomes for metagenomic binning, comparative biology and taxonomic classification.</title>
        <authorList>
            <person name="Goeker M."/>
        </authorList>
    </citation>
    <scope>NUCLEOTIDE SEQUENCE [LARGE SCALE GENOMIC DNA]</scope>
    <source>
        <strain evidence="3 4">DSM 103870</strain>
    </source>
</reference>
<evidence type="ECO:0000256" key="2">
    <source>
        <dbReference type="HAMAP-Rule" id="MF_00048"/>
    </source>
</evidence>
<comment type="similarity">
    <text evidence="1 2">Belongs to the UPF0102 family.</text>
</comment>
<evidence type="ECO:0000313" key="3">
    <source>
        <dbReference type="EMBL" id="NIJ56329.1"/>
    </source>
</evidence>
<keyword evidence="3" id="KW-0255">Endonuclease</keyword>
<keyword evidence="3" id="KW-0540">Nuclease</keyword>
<dbReference type="Proteomes" id="UP001429580">
    <property type="component" value="Unassembled WGS sequence"/>
</dbReference>
<organism evidence="3 4">
    <name type="scientific">Pseudochelatococcus lubricantis</name>
    <dbReference type="NCBI Taxonomy" id="1538102"/>
    <lineage>
        <taxon>Bacteria</taxon>
        <taxon>Pseudomonadati</taxon>
        <taxon>Pseudomonadota</taxon>
        <taxon>Alphaproteobacteria</taxon>
        <taxon>Hyphomicrobiales</taxon>
        <taxon>Chelatococcaceae</taxon>
        <taxon>Pseudochelatococcus</taxon>
    </lineage>
</organism>
<dbReference type="RefSeq" id="WP_166947711.1">
    <property type="nucleotide sequence ID" value="NZ_JAASQI010000001.1"/>
</dbReference>
<keyword evidence="4" id="KW-1185">Reference proteome</keyword>
<name>A0ABX0UTP4_9HYPH</name>
<dbReference type="NCBIfam" id="NF009151">
    <property type="entry name" value="PRK12497.1-5"/>
    <property type="match status" value="1"/>
</dbReference>
<dbReference type="PANTHER" id="PTHR34039:SF1">
    <property type="entry name" value="UPF0102 PROTEIN YRAN"/>
    <property type="match status" value="1"/>
</dbReference>
<dbReference type="GO" id="GO:0004519">
    <property type="term" value="F:endonuclease activity"/>
    <property type="evidence" value="ECO:0007669"/>
    <property type="project" value="UniProtKB-KW"/>
</dbReference>
<dbReference type="EMBL" id="JAASQI010000001">
    <property type="protein sequence ID" value="NIJ56329.1"/>
    <property type="molecule type" value="Genomic_DNA"/>
</dbReference>